<feature type="compositionally biased region" description="Low complexity" evidence="1">
    <location>
        <begin position="350"/>
        <end position="359"/>
    </location>
</feature>
<organism evidence="3 4">
    <name type="scientific">Canariomyces notabilis</name>
    <dbReference type="NCBI Taxonomy" id="2074819"/>
    <lineage>
        <taxon>Eukaryota</taxon>
        <taxon>Fungi</taxon>
        <taxon>Dikarya</taxon>
        <taxon>Ascomycota</taxon>
        <taxon>Pezizomycotina</taxon>
        <taxon>Sordariomycetes</taxon>
        <taxon>Sordariomycetidae</taxon>
        <taxon>Sordariales</taxon>
        <taxon>Chaetomiaceae</taxon>
        <taxon>Canariomyces</taxon>
    </lineage>
</organism>
<sequence length="647" mass="70512">MSFCMSLGSPALATYSLMITILNQNWLRRICASLPKYEDGENQVQNPYTKRMSSARVLLEAAQQAPLQISETDGSLSSLVILEANNSWWNSVEKRLQATKRNVTLSLVAQMLVAAGAWVLTVAGSFIASLGDHTEALILSSSALWMWLVPIIWGWIAVGTQYGSDTIDDTLSEFMLLRAGQQNAPPHKTSRQEAFKVLKSLPNERLPRFLIFDICGDEIQQGPTFNYARVFTWWSAAKSIHNTFQAVATKYNDRQPLPAAGGSANNAVFENGAVSPGVGASTEPGVIGTTNLTNYPTGSSTAGAAISPGNSHSPVRGREVHTPASEAGLLRAQAAETRPGVVELQPIRTEPQQEPLTETMPEETESQTTRTWPPRNVDAENIVGASRVRSFRMRDLNGTVDQLNQYCGFGPETRLKRYPSWKEIVEDGDILIRIAVAAMVGLFVQWGTTIPAVIIAYLTDVKGIGCRSGSYLIYGIAGTAAFSLFLMTTLFSHAAILSHEAAHAAREARRAGEDMSSRTVSPPGKSCRQPQRQHAEETTRPCPYKGSPVLAVLAVSTRIFGHLIVIGNATWIILSSLWELVGFYDSCWCEGTTFSTGDYAWVALFKQAVDLRERAEGPWAGGVAMSMIVASVSLFGFVVLCKDVKER</sequence>
<reference evidence="3" key="1">
    <citation type="journal article" date="2023" name="Mol. Phylogenet. Evol.">
        <title>Genome-scale phylogeny and comparative genomics of the fungal order Sordariales.</title>
        <authorList>
            <person name="Hensen N."/>
            <person name="Bonometti L."/>
            <person name="Westerberg I."/>
            <person name="Brannstrom I.O."/>
            <person name="Guillou S."/>
            <person name="Cros-Aarteil S."/>
            <person name="Calhoun S."/>
            <person name="Haridas S."/>
            <person name="Kuo A."/>
            <person name="Mondo S."/>
            <person name="Pangilinan J."/>
            <person name="Riley R."/>
            <person name="LaButti K."/>
            <person name="Andreopoulos B."/>
            <person name="Lipzen A."/>
            <person name="Chen C."/>
            <person name="Yan M."/>
            <person name="Daum C."/>
            <person name="Ng V."/>
            <person name="Clum A."/>
            <person name="Steindorff A."/>
            <person name="Ohm R.A."/>
            <person name="Martin F."/>
            <person name="Silar P."/>
            <person name="Natvig D.O."/>
            <person name="Lalanne C."/>
            <person name="Gautier V."/>
            <person name="Ament-Velasquez S.L."/>
            <person name="Kruys A."/>
            <person name="Hutchinson M.I."/>
            <person name="Powell A.J."/>
            <person name="Barry K."/>
            <person name="Miller A.N."/>
            <person name="Grigoriev I.V."/>
            <person name="Debuchy R."/>
            <person name="Gladieux P."/>
            <person name="Hiltunen Thoren M."/>
            <person name="Johannesson H."/>
        </authorList>
    </citation>
    <scope>NUCLEOTIDE SEQUENCE</scope>
    <source>
        <strain evidence="3">CBS 508.74</strain>
    </source>
</reference>
<proteinExistence type="predicted"/>
<feature type="region of interest" description="Disordered" evidence="1">
    <location>
        <begin position="350"/>
        <end position="375"/>
    </location>
</feature>
<accession>A0AAN6TAC5</accession>
<feature type="transmembrane region" description="Helical" evidence="2">
    <location>
        <begin position="549"/>
        <end position="574"/>
    </location>
</feature>
<keyword evidence="4" id="KW-1185">Reference proteome</keyword>
<feature type="transmembrane region" description="Helical" evidence="2">
    <location>
        <begin position="430"/>
        <end position="459"/>
    </location>
</feature>
<feature type="transmembrane region" description="Helical" evidence="2">
    <location>
        <begin position="619"/>
        <end position="641"/>
    </location>
</feature>
<dbReference type="Proteomes" id="UP001302812">
    <property type="component" value="Unassembled WGS sequence"/>
</dbReference>
<feature type="transmembrane region" description="Helical" evidence="2">
    <location>
        <begin position="136"/>
        <end position="158"/>
    </location>
</feature>
<evidence type="ECO:0000313" key="4">
    <source>
        <dbReference type="Proteomes" id="UP001302812"/>
    </source>
</evidence>
<keyword evidence="2" id="KW-1133">Transmembrane helix</keyword>
<name>A0AAN6TAC5_9PEZI</name>
<evidence type="ECO:0000256" key="2">
    <source>
        <dbReference type="SAM" id="Phobius"/>
    </source>
</evidence>
<gene>
    <name evidence="3" type="ORF">N656DRAFT_301342</name>
</gene>
<dbReference type="AlphaFoldDB" id="A0AAN6TAC5"/>
<dbReference type="EMBL" id="MU853352">
    <property type="protein sequence ID" value="KAK4110156.1"/>
    <property type="molecule type" value="Genomic_DNA"/>
</dbReference>
<dbReference type="GeneID" id="89933296"/>
<protein>
    <submittedName>
        <fullName evidence="3">Uncharacterized protein</fullName>
    </submittedName>
</protein>
<feature type="transmembrane region" description="Helical" evidence="2">
    <location>
        <begin position="471"/>
        <end position="491"/>
    </location>
</feature>
<dbReference type="RefSeq" id="XP_064667726.1">
    <property type="nucleotide sequence ID" value="XM_064809173.1"/>
</dbReference>
<reference evidence="3" key="2">
    <citation type="submission" date="2023-05" db="EMBL/GenBank/DDBJ databases">
        <authorList>
            <consortium name="Lawrence Berkeley National Laboratory"/>
            <person name="Steindorff A."/>
            <person name="Hensen N."/>
            <person name="Bonometti L."/>
            <person name="Westerberg I."/>
            <person name="Brannstrom I.O."/>
            <person name="Guillou S."/>
            <person name="Cros-Aarteil S."/>
            <person name="Calhoun S."/>
            <person name="Haridas S."/>
            <person name="Kuo A."/>
            <person name="Mondo S."/>
            <person name="Pangilinan J."/>
            <person name="Riley R."/>
            <person name="Labutti K."/>
            <person name="Andreopoulos B."/>
            <person name="Lipzen A."/>
            <person name="Chen C."/>
            <person name="Yanf M."/>
            <person name="Daum C."/>
            <person name="Ng V."/>
            <person name="Clum A."/>
            <person name="Ohm R."/>
            <person name="Martin F."/>
            <person name="Silar P."/>
            <person name="Natvig D."/>
            <person name="Lalanne C."/>
            <person name="Gautier V."/>
            <person name="Ament-Velasquez S.L."/>
            <person name="Kruys A."/>
            <person name="Hutchinson M.I."/>
            <person name="Powell A.J."/>
            <person name="Barry K."/>
            <person name="Miller A.N."/>
            <person name="Grigoriev I.V."/>
            <person name="Debuchy R."/>
            <person name="Gladieux P."/>
            <person name="Thoren M.H."/>
            <person name="Johannesson H."/>
        </authorList>
    </citation>
    <scope>NUCLEOTIDE SEQUENCE</scope>
    <source>
        <strain evidence="3">CBS 508.74</strain>
    </source>
</reference>
<evidence type="ECO:0000256" key="1">
    <source>
        <dbReference type="SAM" id="MobiDB-lite"/>
    </source>
</evidence>
<comment type="caution">
    <text evidence="3">The sequence shown here is derived from an EMBL/GenBank/DDBJ whole genome shotgun (WGS) entry which is preliminary data.</text>
</comment>
<feature type="region of interest" description="Disordered" evidence="1">
    <location>
        <begin position="512"/>
        <end position="540"/>
    </location>
</feature>
<feature type="transmembrane region" description="Helical" evidence="2">
    <location>
        <begin position="103"/>
        <end position="130"/>
    </location>
</feature>
<keyword evidence="2" id="KW-0472">Membrane</keyword>
<keyword evidence="2" id="KW-0812">Transmembrane</keyword>
<evidence type="ECO:0000313" key="3">
    <source>
        <dbReference type="EMBL" id="KAK4110156.1"/>
    </source>
</evidence>